<keyword evidence="1" id="KW-0732">Signal</keyword>
<reference evidence="3" key="1">
    <citation type="submission" date="2025-08" db="UniProtKB">
        <authorList>
            <consortium name="RefSeq"/>
        </authorList>
    </citation>
    <scope>IDENTIFICATION</scope>
</reference>
<dbReference type="PANTHER" id="PTHR11008">
    <property type="entry name" value="PROTEIN TAKEOUT-LIKE PROTEIN"/>
    <property type="match status" value="1"/>
</dbReference>
<sequence length="430" mass="47846">MQGKRGICPYLLICLGVCVHSADISLEDAAENPLDIDRLSSVVNDLFNSTDDLDPSLILQDFVRHPLPISNSTIEISDGRLECYDLMLHGLNSVFIREAIANISGQYFSFSLEVPSAQLRGMQKTAIQVSFVALNSHGKLELNVSDVSIFGNASLKNTPTGLQVDSVRAKLEVGAVSVAIEGFSDLAQGLLSFAGKEIFDYTKQSMLNDFENAMTRYANEELLRRIPANLIKYEEDKRLIDSIVQRTTSTLVEKGLEPQELRPYQARIDKLFVQGEVEVTNASLAGLSTFRRTGDVLMLYSNRTLILEASFGFENLTTKFDWSAKLLGVGPKGTAQLIVTDTRVRIRITFPLRREAQLHVERIDKVRIGHIVTNIHGLGTGDAVSEIIINLMSNIFKYDLANFVIQTAKDQIQEEINAIDLWTFSRKITA</sequence>
<dbReference type="Gene3D" id="3.15.10.30">
    <property type="entry name" value="Haemolymph juvenile hormone binding protein"/>
    <property type="match status" value="1"/>
</dbReference>
<name>A0AAJ7L6X3_9ACAR</name>
<dbReference type="Proteomes" id="UP000694867">
    <property type="component" value="Unplaced"/>
</dbReference>
<dbReference type="Pfam" id="PF16984">
    <property type="entry name" value="Grp7_allergen"/>
    <property type="match status" value="1"/>
</dbReference>
<feature type="chain" id="PRO_5042475256" evidence="1">
    <location>
        <begin position="22"/>
        <end position="430"/>
    </location>
</feature>
<evidence type="ECO:0000313" key="3">
    <source>
        <dbReference type="RefSeq" id="XP_018495763.2"/>
    </source>
</evidence>
<dbReference type="GeneID" id="108864488"/>
<keyword evidence="2" id="KW-1185">Reference proteome</keyword>
<dbReference type="InterPro" id="IPR038606">
    <property type="entry name" value="To_sf"/>
</dbReference>
<dbReference type="PANTHER" id="PTHR11008:SF9">
    <property type="entry name" value="PROTEIN TAKEOUT-LIKE PROTEIN"/>
    <property type="match status" value="1"/>
</dbReference>
<gene>
    <name evidence="3" type="primary">LOC108864488</name>
</gene>
<evidence type="ECO:0000256" key="1">
    <source>
        <dbReference type="SAM" id="SignalP"/>
    </source>
</evidence>
<dbReference type="AlphaFoldDB" id="A0AAJ7L6X3"/>
<feature type="signal peptide" evidence="1">
    <location>
        <begin position="1"/>
        <end position="21"/>
    </location>
</feature>
<accession>A0AAJ7L6X3</accession>
<proteinExistence type="predicted"/>
<dbReference type="RefSeq" id="XP_018495763.2">
    <property type="nucleotide sequence ID" value="XM_018640247.2"/>
</dbReference>
<dbReference type="KEGG" id="goe:108864488"/>
<dbReference type="InterPro" id="IPR020234">
    <property type="entry name" value="Mite_allergen_group-7"/>
</dbReference>
<evidence type="ECO:0000313" key="2">
    <source>
        <dbReference type="Proteomes" id="UP000694867"/>
    </source>
</evidence>
<dbReference type="InterPro" id="IPR010562">
    <property type="entry name" value="Haemolymph_juvenile_hormone-bd"/>
</dbReference>
<dbReference type="Gene3D" id="3.15.10.50">
    <property type="match status" value="1"/>
</dbReference>
<protein>
    <submittedName>
        <fullName evidence="3">Uncharacterized protein LOC108864488</fullName>
    </submittedName>
</protein>
<organism evidence="2 3">
    <name type="scientific">Galendromus occidentalis</name>
    <name type="common">western predatory mite</name>
    <dbReference type="NCBI Taxonomy" id="34638"/>
    <lineage>
        <taxon>Eukaryota</taxon>
        <taxon>Metazoa</taxon>
        <taxon>Ecdysozoa</taxon>
        <taxon>Arthropoda</taxon>
        <taxon>Chelicerata</taxon>
        <taxon>Arachnida</taxon>
        <taxon>Acari</taxon>
        <taxon>Parasitiformes</taxon>
        <taxon>Mesostigmata</taxon>
        <taxon>Gamasina</taxon>
        <taxon>Phytoseioidea</taxon>
        <taxon>Phytoseiidae</taxon>
        <taxon>Typhlodrominae</taxon>
        <taxon>Galendromus</taxon>
    </lineage>
</organism>
<dbReference type="Pfam" id="PF06585">
    <property type="entry name" value="JHBP"/>
    <property type="match status" value="1"/>
</dbReference>
<dbReference type="InterPro" id="IPR038602">
    <property type="entry name" value="Mite_allergen_7_sf"/>
</dbReference>